<dbReference type="Gene3D" id="2.60.120.10">
    <property type="entry name" value="Jelly Rolls"/>
    <property type="match status" value="1"/>
</dbReference>
<dbReference type="InterPro" id="IPR012318">
    <property type="entry name" value="HTH_CRP"/>
</dbReference>
<dbReference type="InterPro" id="IPR018490">
    <property type="entry name" value="cNMP-bd_dom_sf"/>
</dbReference>
<proteinExistence type="predicted"/>
<feature type="domain" description="HTH crp-type" evidence="5">
    <location>
        <begin position="113"/>
        <end position="191"/>
    </location>
</feature>
<evidence type="ECO:0000256" key="1">
    <source>
        <dbReference type="ARBA" id="ARBA00023015"/>
    </source>
</evidence>
<dbReference type="Pfam" id="PF13545">
    <property type="entry name" value="HTH_Crp_2"/>
    <property type="match status" value="1"/>
</dbReference>
<name>A0A4Y6V769_9PROT</name>
<keyword evidence="3" id="KW-0804">Transcription</keyword>
<dbReference type="PRINTS" id="PR00034">
    <property type="entry name" value="HTHCRP"/>
</dbReference>
<protein>
    <submittedName>
        <fullName evidence="6">Crp/Fnr family transcriptional regulator</fullName>
    </submittedName>
</protein>
<dbReference type="KEGG" id="ntn:D5366_06525"/>
<evidence type="ECO:0000259" key="5">
    <source>
        <dbReference type="PROSITE" id="PS51063"/>
    </source>
</evidence>
<organism evidence="6 7">
    <name type="scientific">Neokomagataea tanensis</name>
    <dbReference type="NCBI Taxonomy" id="661191"/>
    <lineage>
        <taxon>Bacteria</taxon>
        <taxon>Pseudomonadati</taxon>
        <taxon>Pseudomonadota</taxon>
        <taxon>Alphaproteobacteria</taxon>
        <taxon>Acetobacterales</taxon>
        <taxon>Acetobacteraceae</taxon>
        <taxon>Neokomagataea</taxon>
    </lineage>
</organism>
<dbReference type="EMBL" id="CP032485">
    <property type="protein sequence ID" value="QDH25902.1"/>
    <property type="molecule type" value="Genomic_DNA"/>
</dbReference>
<dbReference type="Pfam" id="PF00027">
    <property type="entry name" value="cNMP_binding"/>
    <property type="match status" value="1"/>
</dbReference>
<keyword evidence="7" id="KW-1185">Reference proteome</keyword>
<evidence type="ECO:0000313" key="6">
    <source>
        <dbReference type="EMBL" id="QDH25902.1"/>
    </source>
</evidence>
<dbReference type="Gene3D" id="1.10.10.10">
    <property type="entry name" value="Winged helix-like DNA-binding domain superfamily/Winged helix DNA-binding domain"/>
    <property type="match status" value="1"/>
</dbReference>
<dbReference type="Proteomes" id="UP000317214">
    <property type="component" value="Chromosome"/>
</dbReference>
<evidence type="ECO:0000256" key="2">
    <source>
        <dbReference type="ARBA" id="ARBA00023125"/>
    </source>
</evidence>
<dbReference type="GO" id="GO:0003677">
    <property type="term" value="F:DNA binding"/>
    <property type="evidence" value="ECO:0007669"/>
    <property type="project" value="UniProtKB-KW"/>
</dbReference>
<dbReference type="GO" id="GO:0003700">
    <property type="term" value="F:DNA-binding transcription factor activity"/>
    <property type="evidence" value="ECO:0007669"/>
    <property type="project" value="TreeGrafter"/>
</dbReference>
<dbReference type="GO" id="GO:0005829">
    <property type="term" value="C:cytosol"/>
    <property type="evidence" value="ECO:0007669"/>
    <property type="project" value="TreeGrafter"/>
</dbReference>
<dbReference type="PANTHER" id="PTHR24567">
    <property type="entry name" value="CRP FAMILY TRANSCRIPTIONAL REGULATORY PROTEIN"/>
    <property type="match status" value="1"/>
</dbReference>
<reference evidence="6 7" key="1">
    <citation type="submission" date="2018-09" db="EMBL/GenBank/DDBJ databases">
        <title>The complete genome sequence of Neokomagataea tanensis NBRC 106556(T).</title>
        <authorList>
            <person name="Chua K.-O."/>
            <person name="See-Too W.-S."/>
            <person name="Hong K.-W."/>
            <person name="Yin W.-F."/>
            <person name="Chan K.-G."/>
        </authorList>
    </citation>
    <scope>NUCLEOTIDE SEQUENCE [LARGE SCALE GENOMIC DNA]</scope>
    <source>
        <strain evidence="7">AH13 \ NBRC 106556</strain>
    </source>
</reference>
<dbReference type="AlphaFoldDB" id="A0A4Y6V769"/>
<dbReference type="InterPro" id="IPR036390">
    <property type="entry name" value="WH_DNA-bd_sf"/>
</dbReference>
<dbReference type="InterPro" id="IPR036388">
    <property type="entry name" value="WH-like_DNA-bd_sf"/>
</dbReference>
<dbReference type="InterPro" id="IPR014710">
    <property type="entry name" value="RmlC-like_jellyroll"/>
</dbReference>
<sequence length="201" mass="22454">MTVPAGRGFIEEGETARDFFVVTEGTIRLFTLLPDGRRQVTGFAERGSFLGLAAEMSYAFGAEALTSTQLCRFPHAAMERLTARFPHLEHRLRIEASRELARSHARMTLLGRKTAQERLASFLVERVGCHPRVSAQDSSTGKTLTLPMPRSDIADYLGLTIETVSRVFSHFKREGLINIHSITQIDVLKPDRLLRISEGTL</sequence>
<dbReference type="PANTHER" id="PTHR24567:SF75">
    <property type="entry name" value="FUMARATE AND NITRATE REDUCTION REGULATORY PROTEIN"/>
    <property type="match status" value="1"/>
</dbReference>
<evidence type="ECO:0000259" key="4">
    <source>
        <dbReference type="PROSITE" id="PS50042"/>
    </source>
</evidence>
<keyword evidence="2" id="KW-0238">DNA-binding</keyword>
<dbReference type="InterPro" id="IPR000595">
    <property type="entry name" value="cNMP-bd_dom"/>
</dbReference>
<keyword evidence="1" id="KW-0805">Transcription regulation</keyword>
<dbReference type="CDD" id="cd00092">
    <property type="entry name" value="HTH_CRP"/>
    <property type="match status" value="1"/>
</dbReference>
<gene>
    <name evidence="6" type="ORF">D5366_06525</name>
</gene>
<dbReference type="PROSITE" id="PS50042">
    <property type="entry name" value="CNMP_BINDING_3"/>
    <property type="match status" value="1"/>
</dbReference>
<feature type="domain" description="Cyclic nucleotide-binding" evidence="4">
    <location>
        <begin position="1"/>
        <end position="54"/>
    </location>
</feature>
<evidence type="ECO:0000313" key="7">
    <source>
        <dbReference type="Proteomes" id="UP000317214"/>
    </source>
</evidence>
<dbReference type="OrthoDB" id="7584044at2"/>
<dbReference type="InterPro" id="IPR050397">
    <property type="entry name" value="Env_Response_Regulators"/>
</dbReference>
<dbReference type="SMART" id="SM00419">
    <property type="entry name" value="HTH_CRP"/>
    <property type="match status" value="1"/>
</dbReference>
<evidence type="ECO:0000256" key="3">
    <source>
        <dbReference type="ARBA" id="ARBA00023163"/>
    </source>
</evidence>
<dbReference type="PROSITE" id="PS51063">
    <property type="entry name" value="HTH_CRP_2"/>
    <property type="match status" value="1"/>
</dbReference>
<dbReference type="SUPFAM" id="SSF51206">
    <property type="entry name" value="cAMP-binding domain-like"/>
    <property type="match status" value="1"/>
</dbReference>
<dbReference type="CDD" id="cd00038">
    <property type="entry name" value="CAP_ED"/>
    <property type="match status" value="1"/>
</dbReference>
<accession>A0A4Y6V769</accession>
<dbReference type="SUPFAM" id="SSF46785">
    <property type="entry name" value="Winged helix' DNA-binding domain"/>
    <property type="match status" value="1"/>
</dbReference>